<dbReference type="OrthoDB" id="3046926at2759"/>
<feature type="coiled-coil region" evidence="1">
    <location>
        <begin position="111"/>
        <end position="184"/>
    </location>
</feature>
<gene>
    <name evidence="2" type="ORF">GALMADRAFT_215120</name>
</gene>
<keyword evidence="3" id="KW-1185">Reference proteome</keyword>
<evidence type="ECO:0000313" key="2">
    <source>
        <dbReference type="EMBL" id="KDR69441.1"/>
    </source>
</evidence>
<evidence type="ECO:0000313" key="3">
    <source>
        <dbReference type="Proteomes" id="UP000027222"/>
    </source>
</evidence>
<protein>
    <submittedName>
        <fullName evidence="2">Uncharacterized protein</fullName>
    </submittedName>
</protein>
<name>A0A067SEY9_GALM3</name>
<dbReference type="AlphaFoldDB" id="A0A067SEY9"/>
<keyword evidence="1" id="KW-0175">Coiled coil</keyword>
<organism evidence="2 3">
    <name type="scientific">Galerina marginata (strain CBS 339.88)</name>
    <dbReference type="NCBI Taxonomy" id="685588"/>
    <lineage>
        <taxon>Eukaryota</taxon>
        <taxon>Fungi</taxon>
        <taxon>Dikarya</taxon>
        <taxon>Basidiomycota</taxon>
        <taxon>Agaricomycotina</taxon>
        <taxon>Agaricomycetes</taxon>
        <taxon>Agaricomycetidae</taxon>
        <taxon>Agaricales</taxon>
        <taxon>Agaricineae</taxon>
        <taxon>Strophariaceae</taxon>
        <taxon>Galerina</taxon>
    </lineage>
</organism>
<reference evidence="3" key="1">
    <citation type="journal article" date="2014" name="Proc. Natl. Acad. Sci. U.S.A.">
        <title>Extensive sampling of basidiomycete genomes demonstrates inadequacy of the white-rot/brown-rot paradigm for wood decay fungi.</title>
        <authorList>
            <person name="Riley R."/>
            <person name="Salamov A.A."/>
            <person name="Brown D.W."/>
            <person name="Nagy L.G."/>
            <person name="Floudas D."/>
            <person name="Held B.W."/>
            <person name="Levasseur A."/>
            <person name="Lombard V."/>
            <person name="Morin E."/>
            <person name="Otillar R."/>
            <person name="Lindquist E.A."/>
            <person name="Sun H."/>
            <person name="LaButti K.M."/>
            <person name="Schmutz J."/>
            <person name="Jabbour D."/>
            <person name="Luo H."/>
            <person name="Baker S.E."/>
            <person name="Pisabarro A.G."/>
            <person name="Walton J.D."/>
            <person name="Blanchette R.A."/>
            <person name="Henrissat B."/>
            <person name="Martin F."/>
            <person name="Cullen D."/>
            <person name="Hibbett D.S."/>
            <person name="Grigoriev I.V."/>
        </authorList>
    </citation>
    <scope>NUCLEOTIDE SEQUENCE [LARGE SCALE GENOMIC DNA]</scope>
    <source>
        <strain evidence="3">CBS 339.88</strain>
    </source>
</reference>
<evidence type="ECO:0000256" key="1">
    <source>
        <dbReference type="SAM" id="Coils"/>
    </source>
</evidence>
<dbReference type="HOGENOM" id="CLU_061018_0_0_1"/>
<dbReference type="EMBL" id="KL142402">
    <property type="protein sequence ID" value="KDR69441.1"/>
    <property type="molecule type" value="Genomic_DNA"/>
</dbReference>
<proteinExistence type="predicted"/>
<dbReference type="Gene3D" id="1.20.1170.10">
    <property type="match status" value="1"/>
</dbReference>
<accession>A0A067SEY9</accession>
<dbReference type="Proteomes" id="UP000027222">
    <property type="component" value="Unassembled WGS sequence"/>
</dbReference>
<sequence>MSTATLPPVNPSALLARSDITKKQLKEVHDTIASQLNKSDVRNDIHLLEVFLPYVESKASAGKKEIKLNEYIAELEEFVKNGTSNANRFLRLREEVVAFQKKLHDIIPSQIADVKEQLKNLDVNITKLEGELKEFAKVLSFFGENTMEETMKKAEEKARKEDELKGLQKKKGDLNARRAHLEAALVELNALDATFADLIGRLTTMETIWRMLVNDAIKLKEGLVKVNKPTAPKGSADDDDEDEAAFVKLRMKSLKAVYFTLQDALDTYALSVAPA</sequence>